<organism evidence="1 2">
    <name type="scientific">Candidatus Woesebacteria bacterium RBG_16_42_24</name>
    <dbReference type="NCBI Taxonomy" id="1802485"/>
    <lineage>
        <taxon>Bacteria</taxon>
        <taxon>Candidatus Woeseibacteriota</taxon>
    </lineage>
</organism>
<evidence type="ECO:0000313" key="2">
    <source>
        <dbReference type="Proteomes" id="UP000177382"/>
    </source>
</evidence>
<dbReference type="Proteomes" id="UP000177382">
    <property type="component" value="Unassembled WGS sequence"/>
</dbReference>
<comment type="caution">
    <text evidence="1">The sequence shown here is derived from an EMBL/GenBank/DDBJ whole genome shotgun (WGS) entry which is preliminary data.</text>
</comment>
<accession>A0A1F7XJV2</accession>
<name>A0A1F7XJV2_9BACT</name>
<sequence>MQQERADVVRVKGVQKGRLTVEIEGGGDVVIGVRRGRGSTLEPRRGLVESFRPAMQRLAIRYPRIFGADSQDFWLNLEQQQPFTPEKAAILARRQGFSSSEIGRKVVQGLIELSGTQGSISPDTMDQLIDEGSRIVRGFYIKTTEVKPGRSVGR</sequence>
<evidence type="ECO:0000313" key="1">
    <source>
        <dbReference type="EMBL" id="OGM15273.1"/>
    </source>
</evidence>
<proteinExistence type="predicted"/>
<dbReference type="AlphaFoldDB" id="A0A1F7XJV2"/>
<gene>
    <name evidence="1" type="ORF">A2V97_01410</name>
</gene>
<protein>
    <submittedName>
        <fullName evidence="1">Uncharacterized protein</fullName>
    </submittedName>
</protein>
<reference evidence="1 2" key="1">
    <citation type="journal article" date="2016" name="Nat. Commun.">
        <title>Thousands of microbial genomes shed light on interconnected biogeochemical processes in an aquifer system.</title>
        <authorList>
            <person name="Anantharaman K."/>
            <person name="Brown C.T."/>
            <person name="Hug L.A."/>
            <person name="Sharon I."/>
            <person name="Castelle C.J."/>
            <person name="Probst A.J."/>
            <person name="Thomas B.C."/>
            <person name="Singh A."/>
            <person name="Wilkins M.J."/>
            <person name="Karaoz U."/>
            <person name="Brodie E.L."/>
            <person name="Williams K.H."/>
            <person name="Hubbard S.S."/>
            <person name="Banfield J.F."/>
        </authorList>
    </citation>
    <scope>NUCLEOTIDE SEQUENCE [LARGE SCALE GENOMIC DNA]</scope>
</reference>
<dbReference type="EMBL" id="MGFX01000006">
    <property type="protein sequence ID" value="OGM15273.1"/>
    <property type="molecule type" value="Genomic_DNA"/>
</dbReference>
<dbReference type="STRING" id="1802485.A2V97_01410"/>